<keyword evidence="2" id="KW-0472">Membrane</keyword>
<feature type="domain" description="Acyltransferase 3" evidence="3">
    <location>
        <begin position="33"/>
        <end position="406"/>
    </location>
</feature>
<proteinExistence type="predicted"/>
<evidence type="ECO:0000313" key="5">
    <source>
        <dbReference type="Proteomes" id="UP000270094"/>
    </source>
</evidence>
<evidence type="ECO:0000313" key="4">
    <source>
        <dbReference type="EMBL" id="VDM76361.1"/>
    </source>
</evidence>
<dbReference type="OrthoDB" id="207378at2759"/>
<feature type="compositionally biased region" description="Basic and acidic residues" evidence="1">
    <location>
        <begin position="440"/>
        <end position="450"/>
    </location>
</feature>
<evidence type="ECO:0000256" key="2">
    <source>
        <dbReference type="SAM" id="Phobius"/>
    </source>
</evidence>
<evidence type="ECO:0000259" key="3">
    <source>
        <dbReference type="Pfam" id="PF01757"/>
    </source>
</evidence>
<feature type="transmembrane region" description="Helical" evidence="2">
    <location>
        <begin position="171"/>
        <end position="204"/>
    </location>
</feature>
<feature type="transmembrane region" description="Helical" evidence="2">
    <location>
        <begin position="97"/>
        <end position="114"/>
    </location>
</feature>
<dbReference type="InterPro" id="IPR002656">
    <property type="entry name" value="Acyl_transf_3_dom"/>
</dbReference>
<dbReference type="Proteomes" id="UP000270094">
    <property type="component" value="Unassembled WGS sequence"/>
</dbReference>
<evidence type="ECO:0000256" key="1">
    <source>
        <dbReference type="SAM" id="MobiDB-lite"/>
    </source>
</evidence>
<sequence>MTWVTTGHLLMNEVSTAGYHSFEIMVLLKIYTADSYKPVLNIWNPFLSNTITNAFFSVDTFFLLSGLLVAYIFFKSRPSAKFVKNPMVWIMFYVHRWLRLTPPIMMFIGFYVIMDPFVHGPWTQASFNIVENGPEACKKYWWRNLLYINNFFDVEENCYAVTWYLAVDTQLYFVAPIFLITLFISPIAGFLLIGACVAASVGYVYAITIKNSFPAIIFGLFSAKTIVDACFSNFLDFFTNYYEKPWTRCPPFLIGIAVGYILALGKKPKLSRFFTASLWAIAAAVALACVYSSHDYLKGEDVWSSVVSATYNNFSRVGWSLAVCWVIVANHWGWGGIIANFMDHPVWQPLGRLSYTCYITHFFLISYIHDLDDRPTHFTSLWKMYIYMVIPTIVVSFVFSFFWSCLFEVPVVKLEKMLTDGLLPKKSSDKPKPEIAGPEDGGKSGLERKSQNVKSNGGISESMTRQIIEEMGGIKKGAAGNDNVGQARQEVDRPVSNVIVRKEASGDSENDTQIAEMPNLELNSKVAIENSFTAESEALETLESEALEPLGSELREIQRASDDGSAGPKSGETPTLELSAGKGATAGSGTVERNAGRMPILERGSVTRASSICRLGAGGSTVLAGDASETISVRTEDVGEGDSIELPNMVARY</sequence>
<feature type="transmembrane region" description="Helical" evidence="2">
    <location>
        <begin position="245"/>
        <end position="264"/>
    </location>
</feature>
<accession>A0A3P7ITT9</accession>
<keyword evidence="2" id="KW-0812">Transmembrane</keyword>
<keyword evidence="2" id="KW-1133">Transmembrane helix</keyword>
<gene>
    <name evidence="4" type="ORF">SVUK_LOCUS11359</name>
</gene>
<feature type="compositionally biased region" description="Basic and acidic residues" evidence="1">
    <location>
        <begin position="553"/>
        <end position="562"/>
    </location>
</feature>
<feature type="region of interest" description="Disordered" evidence="1">
    <location>
        <begin position="548"/>
        <end position="603"/>
    </location>
</feature>
<dbReference type="PANTHER" id="PTHR11161:SF0">
    <property type="entry name" value="O-ACYLTRANSFERASE LIKE PROTEIN"/>
    <property type="match status" value="1"/>
</dbReference>
<feature type="compositionally biased region" description="Low complexity" evidence="1">
    <location>
        <begin position="579"/>
        <end position="590"/>
    </location>
</feature>
<organism evidence="4 5">
    <name type="scientific">Strongylus vulgaris</name>
    <name type="common">Blood worm</name>
    <dbReference type="NCBI Taxonomy" id="40348"/>
    <lineage>
        <taxon>Eukaryota</taxon>
        <taxon>Metazoa</taxon>
        <taxon>Ecdysozoa</taxon>
        <taxon>Nematoda</taxon>
        <taxon>Chromadorea</taxon>
        <taxon>Rhabditida</taxon>
        <taxon>Rhabditina</taxon>
        <taxon>Rhabditomorpha</taxon>
        <taxon>Strongyloidea</taxon>
        <taxon>Strongylidae</taxon>
        <taxon>Strongylus</taxon>
    </lineage>
</organism>
<feature type="transmembrane region" description="Helical" evidence="2">
    <location>
        <begin position="276"/>
        <end position="297"/>
    </location>
</feature>
<dbReference type="AlphaFoldDB" id="A0A3P7ITT9"/>
<dbReference type="Pfam" id="PF01757">
    <property type="entry name" value="Acyl_transf_3"/>
    <property type="match status" value="1"/>
</dbReference>
<feature type="transmembrane region" description="Helical" evidence="2">
    <location>
        <begin position="317"/>
        <end position="341"/>
    </location>
</feature>
<dbReference type="EMBL" id="UYYB01096846">
    <property type="protein sequence ID" value="VDM76361.1"/>
    <property type="molecule type" value="Genomic_DNA"/>
</dbReference>
<reference evidence="4 5" key="1">
    <citation type="submission" date="2018-11" db="EMBL/GenBank/DDBJ databases">
        <authorList>
            <consortium name="Pathogen Informatics"/>
        </authorList>
    </citation>
    <scope>NUCLEOTIDE SEQUENCE [LARGE SCALE GENOMIC DNA]</scope>
</reference>
<dbReference type="PANTHER" id="PTHR11161">
    <property type="entry name" value="O-ACYLTRANSFERASE"/>
    <property type="match status" value="1"/>
</dbReference>
<keyword evidence="5" id="KW-1185">Reference proteome</keyword>
<dbReference type="GO" id="GO:0016747">
    <property type="term" value="F:acyltransferase activity, transferring groups other than amino-acyl groups"/>
    <property type="evidence" value="ECO:0007669"/>
    <property type="project" value="InterPro"/>
</dbReference>
<dbReference type="InterPro" id="IPR052728">
    <property type="entry name" value="O2_lipid_transport_reg"/>
</dbReference>
<feature type="transmembrane region" description="Helical" evidence="2">
    <location>
        <begin position="384"/>
        <end position="407"/>
    </location>
</feature>
<feature type="transmembrane region" description="Helical" evidence="2">
    <location>
        <begin position="54"/>
        <end position="74"/>
    </location>
</feature>
<feature type="compositionally biased region" description="Polar residues" evidence="1">
    <location>
        <begin position="452"/>
        <end position="462"/>
    </location>
</feature>
<protein>
    <recommendedName>
        <fullName evidence="3">Acyltransferase 3 domain-containing protein</fullName>
    </recommendedName>
</protein>
<name>A0A3P7ITT9_STRVU</name>
<feature type="transmembrane region" description="Helical" evidence="2">
    <location>
        <begin position="353"/>
        <end position="369"/>
    </location>
</feature>
<feature type="region of interest" description="Disordered" evidence="1">
    <location>
        <begin position="425"/>
        <end position="462"/>
    </location>
</feature>